<dbReference type="Gene3D" id="1.10.1660.10">
    <property type="match status" value="1"/>
</dbReference>
<keyword evidence="4" id="KW-0804">Transcription</keyword>
<dbReference type="Proteomes" id="UP001596122">
    <property type="component" value="Unassembled WGS sequence"/>
</dbReference>
<evidence type="ECO:0000313" key="7">
    <source>
        <dbReference type="Proteomes" id="UP001596122"/>
    </source>
</evidence>
<dbReference type="SUPFAM" id="SSF46955">
    <property type="entry name" value="Putative DNA-binding domain"/>
    <property type="match status" value="1"/>
</dbReference>
<evidence type="ECO:0000256" key="3">
    <source>
        <dbReference type="ARBA" id="ARBA00023159"/>
    </source>
</evidence>
<dbReference type="SMART" id="SM00422">
    <property type="entry name" value="HTH_MERR"/>
    <property type="match status" value="1"/>
</dbReference>
<dbReference type="PRINTS" id="PR00040">
    <property type="entry name" value="HTHMERR"/>
</dbReference>
<dbReference type="PANTHER" id="PTHR30204:SF90">
    <property type="entry name" value="HTH-TYPE TRANSCRIPTIONAL ACTIVATOR MTA"/>
    <property type="match status" value="1"/>
</dbReference>
<accession>A0ABW0GPZ1</accession>
<dbReference type="InterPro" id="IPR000551">
    <property type="entry name" value="MerR-type_HTH_dom"/>
</dbReference>
<dbReference type="PANTHER" id="PTHR30204">
    <property type="entry name" value="REDOX-CYCLING DRUG-SENSING TRANSCRIPTIONAL ACTIVATOR SOXR"/>
    <property type="match status" value="1"/>
</dbReference>
<evidence type="ECO:0000256" key="1">
    <source>
        <dbReference type="ARBA" id="ARBA00023015"/>
    </source>
</evidence>
<dbReference type="RefSeq" id="WP_340267459.1">
    <property type="nucleotide sequence ID" value="NZ_JBBEOG010000002.1"/>
</dbReference>
<keyword evidence="7" id="KW-1185">Reference proteome</keyword>
<dbReference type="SUPFAM" id="SSF89082">
    <property type="entry name" value="Antibiotic binding domain of TipA-like multidrug resistance regulators"/>
    <property type="match status" value="1"/>
</dbReference>
<name>A0ABW0GPZ1_9MICO</name>
<dbReference type="InterPro" id="IPR036244">
    <property type="entry name" value="TipA-like_antibiotic-bd"/>
</dbReference>
<sequence length="263" mass="29316">MRSTMAGVEGRTVGSAAAAVGTSVRALHHYDAIGLVRPSGRTTGGYRVYSDADLDRLRAVLVYRELDVPLEEVGVLLDADDEARRQVLEDQLVLVGARIDRLQQVRAALEREREAHVSGVRLSQEEKRELFGDSWTENEQEYAREAQERWGDTDAWRQSRERSARYTADDWARMRAEADEIDARFVALLGAGEPADGPAAREAAEAHRQLISRWHYDCTPEMHAALGRTYVEDERFTATYEAKAPGLAQYVSTAVQANAAARA</sequence>
<gene>
    <name evidence="6" type="ORF">ACFPJ6_08820</name>
</gene>
<proteinExistence type="predicted"/>
<keyword evidence="2" id="KW-0238">DNA-binding</keyword>
<dbReference type="Gene3D" id="1.10.490.50">
    <property type="entry name" value="Antibiotic binding domain of TipA-like multidrug resistance regulators"/>
    <property type="match status" value="1"/>
</dbReference>
<evidence type="ECO:0000313" key="6">
    <source>
        <dbReference type="EMBL" id="MFC5380891.1"/>
    </source>
</evidence>
<dbReference type="Pfam" id="PF13411">
    <property type="entry name" value="MerR_1"/>
    <property type="match status" value="1"/>
</dbReference>
<organism evidence="6 7">
    <name type="scientific">Aquipuribacter nitratireducens</name>
    <dbReference type="NCBI Taxonomy" id="650104"/>
    <lineage>
        <taxon>Bacteria</taxon>
        <taxon>Bacillati</taxon>
        <taxon>Actinomycetota</taxon>
        <taxon>Actinomycetes</taxon>
        <taxon>Micrococcales</taxon>
        <taxon>Intrasporangiaceae</taxon>
        <taxon>Aquipuribacter</taxon>
    </lineage>
</organism>
<keyword evidence="3" id="KW-0010">Activator</keyword>
<evidence type="ECO:0000259" key="5">
    <source>
        <dbReference type="PROSITE" id="PS50937"/>
    </source>
</evidence>
<dbReference type="InterPro" id="IPR012925">
    <property type="entry name" value="TipAS_dom"/>
</dbReference>
<dbReference type="PROSITE" id="PS50937">
    <property type="entry name" value="HTH_MERR_2"/>
    <property type="match status" value="1"/>
</dbReference>
<dbReference type="CDD" id="cd01106">
    <property type="entry name" value="HTH_TipAL-Mta"/>
    <property type="match status" value="1"/>
</dbReference>
<evidence type="ECO:0000256" key="2">
    <source>
        <dbReference type="ARBA" id="ARBA00023125"/>
    </source>
</evidence>
<evidence type="ECO:0000256" key="4">
    <source>
        <dbReference type="ARBA" id="ARBA00023163"/>
    </source>
</evidence>
<keyword evidence="1" id="KW-0805">Transcription regulation</keyword>
<dbReference type="Pfam" id="PF07739">
    <property type="entry name" value="TipAS"/>
    <property type="match status" value="1"/>
</dbReference>
<dbReference type="InterPro" id="IPR047057">
    <property type="entry name" value="MerR_fam"/>
</dbReference>
<feature type="domain" description="HTH merR-type" evidence="5">
    <location>
        <begin position="12"/>
        <end position="79"/>
    </location>
</feature>
<protein>
    <submittedName>
        <fullName evidence="6">MerR family transcriptional regulator</fullName>
    </submittedName>
</protein>
<reference evidence="7" key="1">
    <citation type="journal article" date="2019" name="Int. J. Syst. Evol. Microbiol.">
        <title>The Global Catalogue of Microorganisms (GCM) 10K type strain sequencing project: providing services to taxonomists for standard genome sequencing and annotation.</title>
        <authorList>
            <consortium name="The Broad Institute Genomics Platform"/>
            <consortium name="The Broad Institute Genome Sequencing Center for Infectious Disease"/>
            <person name="Wu L."/>
            <person name="Ma J."/>
        </authorList>
    </citation>
    <scope>NUCLEOTIDE SEQUENCE [LARGE SCALE GENOMIC DNA]</scope>
    <source>
        <strain evidence="7">CCUG 43114</strain>
    </source>
</reference>
<dbReference type="EMBL" id="JBHSLD010000007">
    <property type="protein sequence ID" value="MFC5380891.1"/>
    <property type="molecule type" value="Genomic_DNA"/>
</dbReference>
<comment type="caution">
    <text evidence="6">The sequence shown here is derived from an EMBL/GenBank/DDBJ whole genome shotgun (WGS) entry which is preliminary data.</text>
</comment>
<dbReference type="InterPro" id="IPR009061">
    <property type="entry name" value="DNA-bd_dom_put_sf"/>
</dbReference>